<proteinExistence type="predicted"/>
<gene>
    <name evidence="1" type="ORF">ENO59_04110</name>
</gene>
<organism evidence="1">
    <name type="scientific">Rhodothermus marinus</name>
    <name type="common">Rhodothermus obamensis</name>
    <dbReference type="NCBI Taxonomy" id="29549"/>
    <lineage>
        <taxon>Bacteria</taxon>
        <taxon>Pseudomonadati</taxon>
        <taxon>Rhodothermota</taxon>
        <taxon>Rhodothermia</taxon>
        <taxon>Rhodothermales</taxon>
        <taxon>Rhodothermaceae</taxon>
        <taxon>Rhodothermus</taxon>
    </lineage>
</organism>
<protein>
    <recommendedName>
        <fullName evidence="2">DUF3168 domain-containing protein</fullName>
    </recommendedName>
</protein>
<accession>A0A7V2AZT3</accession>
<comment type="caution">
    <text evidence="1">The sequence shown here is derived from an EMBL/GenBank/DDBJ whole genome shotgun (WGS) entry which is preliminary data.</text>
</comment>
<dbReference type="AlphaFoldDB" id="A0A7V2AZT3"/>
<evidence type="ECO:0008006" key="2">
    <source>
        <dbReference type="Google" id="ProtNLM"/>
    </source>
</evidence>
<sequence length="137" mass="15135">MAYTSGSYKALWDQVIQVLRNDAATIGLDAARIVAGEFGKNPPMRPPYALVFLEATTSPLDARGVPIDDDYLLTCFFVAEARPTQQEAIAKAYDMARQALEVLAASTLSVWFESRAIVLDTVEADWVVYRLEAYVTP</sequence>
<reference evidence="1" key="1">
    <citation type="journal article" date="2020" name="mSystems">
        <title>Genome- and Community-Level Interaction Insights into Carbon Utilization and Element Cycling Functions of Hydrothermarchaeota in Hydrothermal Sediment.</title>
        <authorList>
            <person name="Zhou Z."/>
            <person name="Liu Y."/>
            <person name="Xu W."/>
            <person name="Pan J."/>
            <person name="Luo Z.H."/>
            <person name="Li M."/>
        </authorList>
    </citation>
    <scope>NUCLEOTIDE SEQUENCE [LARGE SCALE GENOMIC DNA]</scope>
    <source>
        <strain evidence="1">SpSt-143</strain>
    </source>
</reference>
<dbReference type="EMBL" id="DSGB01000004">
    <property type="protein sequence ID" value="HER95687.1"/>
    <property type="molecule type" value="Genomic_DNA"/>
</dbReference>
<name>A0A7V2AZT3_RHOMR</name>
<evidence type="ECO:0000313" key="1">
    <source>
        <dbReference type="EMBL" id="HER95687.1"/>
    </source>
</evidence>